<sequence>MEKEKQEQDFLDSVNFLITQNKPSRDQTLLKSSREDQIEEASVKGHPLYTLYEENDAATDLIENRLLPDLKKWQQDGKNDKLLARMKRELEELRTIKHHYQRKQNSLYSFLTKYRLIEEQVSTVLWSFDDNVLSNIYKAQGMLNSKPLPDKYVVEAQVEQAANSCLNMIFFENTILFPLLAMKLTPNDWYVVKQDEVETGYSLIDYPQVWVPTDEEINQGLAEHGDNYRLSTELVSAIDKMVSSWMRSSKEKFDEIQPLYGNKEYIVGDEANSPDLVFNNIENTVVKLEIGSLSLKEITAIFNVLPVDCTFVDKYDRVKWFSNTDRIFPRTRSVIGRPVIRCHPPKSIDKVMKILDDFHNGLSDMNDFWVNFHGRNIYLAFFAVRDNDDNYLGCLETVQDVTKFKTMEKEKTLENQDEFKD</sequence>
<proteinExistence type="predicted"/>
<gene>
    <name evidence="2" type="ORF">FC46_GL000398</name>
</gene>
<keyword evidence="3" id="KW-1185">Reference proteome</keyword>
<feature type="domain" description="Hemerythrin-like" evidence="1">
    <location>
        <begin position="47"/>
        <end position="180"/>
    </location>
</feature>
<comment type="caution">
    <text evidence="2">The sequence shown here is derived from an EMBL/GenBank/DDBJ whole genome shotgun (WGS) entry which is preliminary data.</text>
</comment>
<dbReference type="EMBL" id="AZFM01000015">
    <property type="protein sequence ID" value="KRL90105.1"/>
    <property type="molecule type" value="Genomic_DNA"/>
</dbReference>
<dbReference type="Gene3D" id="3.30.450.20">
    <property type="entry name" value="PAS domain"/>
    <property type="match status" value="1"/>
</dbReference>
<dbReference type="GO" id="GO:0005886">
    <property type="term" value="C:plasma membrane"/>
    <property type="evidence" value="ECO:0007669"/>
    <property type="project" value="TreeGrafter"/>
</dbReference>
<dbReference type="PANTHER" id="PTHR39966:SF3">
    <property type="entry name" value="DUF438 DOMAIN-CONTAINING PROTEIN"/>
    <property type="match status" value="1"/>
</dbReference>
<dbReference type="PANTHER" id="PTHR39966">
    <property type="entry name" value="BLL2471 PROTEIN-RELATED"/>
    <property type="match status" value="1"/>
</dbReference>
<dbReference type="STRING" id="1423763.FC46_GL000398"/>
<dbReference type="PATRIC" id="fig|1423763.3.peg.402"/>
<evidence type="ECO:0000313" key="2">
    <source>
        <dbReference type="EMBL" id="KRL90105.1"/>
    </source>
</evidence>
<protein>
    <recommendedName>
        <fullName evidence="1">Hemerythrin-like domain-containing protein</fullName>
    </recommendedName>
</protein>
<reference evidence="2 3" key="1">
    <citation type="journal article" date="2015" name="Genome Announc.">
        <title>Expanding the biotechnology potential of lactobacilli through comparative genomics of 213 strains and associated genera.</title>
        <authorList>
            <person name="Sun Z."/>
            <person name="Harris H.M."/>
            <person name="McCann A."/>
            <person name="Guo C."/>
            <person name="Argimon S."/>
            <person name="Zhang W."/>
            <person name="Yang X."/>
            <person name="Jeffery I.B."/>
            <person name="Cooney J.C."/>
            <person name="Kagawa T.F."/>
            <person name="Liu W."/>
            <person name="Song Y."/>
            <person name="Salvetti E."/>
            <person name="Wrobel A."/>
            <person name="Rasinkangas P."/>
            <person name="Parkhill J."/>
            <person name="Rea M.C."/>
            <person name="O'Sullivan O."/>
            <person name="Ritari J."/>
            <person name="Douillard F.P."/>
            <person name="Paul Ross R."/>
            <person name="Yang R."/>
            <person name="Briner A.E."/>
            <person name="Felis G.E."/>
            <person name="de Vos W.M."/>
            <person name="Barrangou R."/>
            <person name="Klaenhammer T.R."/>
            <person name="Caufield P.W."/>
            <person name="Cui Y."/>
            <person name="Zhang H."/>
            <person name="O'Toole P.W."/>
        </authorList>
    </citation>
    <scope>NUCLEOTIDE SEQUENCE [LARGE SCALE GENOMIC DNA]</scope>
    <source>
        <strain evidence="2 3">DSM 16043</strain>
    </source>
</reference>
<dbReference type="Pfam" id="PF13596">
    <property type="entry name" value="PAS_10"/>
    <property type="match status" value="1"/>
</dbReference>
<accession>A0A0R1U9U8</accession>
<dbReference type="Pfam" id="PF01814">
    <property type="entry name" value="Hemerythrin"/>
    <property type="match status" value="1"/>
</dbReference>
<dbReference type="OrthoDB" id="9769774at2"/>
<dbReference type="AlphaFoldDB" id="A0A0R1U9U8"/>
<dbReference type="InterPro" id="IPR012312">
    <property type="entry name" value="Hemerythrin-like"/>
</dbReference>
<evidence type="ECO:0000259" key="1">
    <source>
        <dbReference type="Pfam" id="PF01814"/>
    </source>
</evidence>
<name>A0A0R1U9U8_9LACO</name>
<dbReference type="Gene3D" id="1.20.120.520">
    <property type="entry name" value="nmb1532 protein domain like"/>
    <property type="match status" value="1"/>
</dbReference>
<organism evidence="2 3">
    <name type="scientific">Lactobacillus kalixensis DSM 16043</name>
    <dbReference type="NCBI Taxonomy" id="1423763"/>
    <lineage>
        <taxon>Bacteria</taxon>
        <taxon>Bacillati</taxon>
        <taxon>Bacillota</taxon>
        <taxon>Bacilli</taxon>
        <taxon>Lactobacillales</taxon>
        <taxon>Lactobacillaceae</taxon>
        <taxon>Lactobacillus</taxon>
    </lineage>
</organism>
<dbReference type="Proteomes" id="UP000051036">
    <property type="component" value="Unassembled WGS sequence"/>
</dbReference>
<dbReference type="RefSeq" id="WP_057798649.1">
    <property type="nucleotide sequence ID" value="NZ_AZFM01000015.1"/>
</dbReference>
<evidence type="ECO:0000313" key="3">
    <source>
        <dbReference type="Proteomes" id="UP000051036"/>
    </source>
</evidence>